<dbReference type="EC" id="2.3.1.282" evidence="5"/>
<evidence type="ECO:0000313" key="15">
    <source>
        <dbReference type="Proteomes" id="UP000465785"/>
    </source>
</evidence>
<name>A0A9W4FHM9_9MYCO</name>
<protein>
    <recommendedName>
        <fullName evidence="6">Phthiocerol/phthiodiolone dimycocerosyl transferase</fullName>
        <ecNumber evidence="5">2.3.1.282</ecNumber>
    </recommendedName>
    <alternativeName>
        <fullName evidence="12">Acyltransferase PapA5</fullName>
    </alternativeName>
    <alternativeName>
        <fullName evidence="10">Phthiocerol/phthiodiolone O-acyltransferase</fullName>
    </alternativeName>
    <alternativeName>
        <fullName evidence="11">Polyketide synthase-associated protein A5</fullName>
    </alternativeName>
</protein>
<comment type="catalytic activity">
    <reaction evidence="2">
        <text>2 a mycocerosyl-[mycocerosic acid synthase] + a phenolphthiocerol = a dimycocerosyl phenolphthiocerol + 2 holo-[mycocerosic acid synthase].</text>
        <dbReference type="EC" id="2.3.1.282"/>
    </reaction>
</comment>
<dbReference type="AlphaFoldDB" id="A0A9W4FHM9"/>
<keyword evidence="7" id="KW-0444">Lipid biosynthesis</keyword>
<evidence type="ECO:0000256" key="10">
    <source>
        <dbReference type="ARBA" id="ARBA00030465"/>
    </source>
</evidence>
<comment type="catalytic activity">
    <reaction evidence="3">
        <text>2 a mycocerosyl-[mycocerosic acid synthase] + a phthiodiolone = a dimycocerosyl phthiodiolone + 2 holo-[mycocerosic acid synthase].</text>
        <dbReference type="EC" id="2.3.1.282"/>
    </reaction>
</comment>
<comment type="similarity">
    <text evidence="4">Belongs to the acyltransferase PapA5 family.</text>
</comment>
<evidence type="ECO:0000256" key="3">
    <source>
        <dbReference type="ARBA" id="ARBA00001907"/>
    </source>
</evidence>
<dbReference type="GO" id="GO:0016746">
    <property type="term" value="F:acyltransferase activity"/>
    <property type="evidence" value="ECO:0007669"/>
    <property type="project" value="UniProtKB-KW"/>
</dbReference>
<proteinExistence type="inferred from homology"/>
<keyword evidence="8 14" id="KW-0808">Transferase</keyword>
<dbReference type="SUPFAM" id="SSF52777">
    <property type="entry name" value="CoA-dependent acyltransferases"/>
    <property type="match status" value="2"/>
</dbReference>
<evidence type="ECO:0000256" key="7">
    <source>
        <dbReference type="ARBA" id="ARBA00022516"/>
    </source>
</evidence>
<dbReference type="Gene3D" id="3.30.559.30">
    <property type="entry name" value="Nonribosomal peptide synthetase, condensation domain"/>
    <property type="match status" value="1"/>
</dbReference>
<organism evidence="14 15">
    <name type="scientific">Mycobacterium gallinarum</name>
    <dbReference type="NCBI Taxonomy" id="39689"/>
    <lineage>
        <taxon>Bacteria</taxon>
        <taxon>Bacillati</taxon>
        <taxon>Actinomycetota</taxon>
        <taxon>Actinomycetes</taxon>
        <taxon>Mycobacteriales</taxon>
        <taxon>Mycobacteriaceae</taxon>
        <taxon>Mycobacterium</taxon>
    </lineage>
</organism>
<evidence type="ECO:0000256" key="9">
    <source>
        <dbReference type="ARBA" id="ARBA00023315"/>
    </source>
</evidence>
<feature type="domain" description="Phthiocerol/phthiodiolone dimycocerosyl transferase C-terminal" evidence="13">
    <location>
        <begin position="200"/>
        <end position="386"/>
    </location>
</feature>
<evidence type="ECO:0000313" key="14">
    <source>
        <dbReference type="EMBL" id="BBY95276.1"/>
    </source>
</evidence>
<evidence type="ECO:0000259" key="13">
    <source>
        <dbReference type="Pfam" id="PF16911"/>
    </source>
</evidence>
<evidence type="ECO:0000256" key="11">
    <source>
        <dbReference type="ARBA" id="ARBA00032317"/>
    </source>
</evidence>
<gene>
    <name evidence="14" type="primary">papA5</name>
    <name evidence="14" type="ORF">MGALJ_49450</name>
</gene>
<dbReference type="InterPro" id="IPR023213">
    <property type="entry name" value="CAT-like_dom_sf"/>
</dbReference>
<reference evidence="14 15" key="1">
    <citation type="journal article" date="2019" name="Emerg. Microbes Infect.">
        <title>Comprehensive subspecies identification of 175 nontuberculous mycobacteria species based on 7547 genomic profiles.</title>
        <authorList>
            <person name="Matsumoto Y."/>
            <person name="Kinjo T."/>
            <person name="Motooka D."/>
            <person name="Nabeya D."/>
            <person name="Jung N."/>
            <person name="Uechi K."/>
            <person name="Horii T."/>
            <person name="Iida T."/>
            <person name="Fujita J."/>
            <person name="Nakamura S."/>
        </authorList>
    </citation>
    <scope>NUCLEOTIDE SEQUENCE [LARGE SCALE GENOMIC DNA]</scope>
    <source>
        <strain evidence="14 15">JCM 6399</strain>
    </source>
</reference>
<dbReference type="EMBL" id="AP022601">
    <property type="protein sequence ID" value="BBY95276.1"/>
    <property type="molecule type" value="Genomic_DNA"/>
</dbReference>
<evidence type="ECO:0000256" key="4">
    <source>
        <dbReference type="ARBA" id="ARBA00006558"/>
    </source>
</evidence>
<dbReference type="Proteomes" id="UP000465785">
    <property type="component" value="Chromosome"/>
</dbReference>
<dbReference type="RefSeq" id="WP_163734184.1">
    <property type="nucleotide sequence ID" value="NZ_AP022601.1"/>
</dbReference>
<evidence type="ECO:0000256" key="2">
    <source>
        <dbReference type="ARBA" id="ARBA00000625"/>
    </source>
</evidence>
<keyword evidence="7" id="KW-0443">Lipid metabolism</keyword>
<evidence type="ECO:0000256" key="8">
    <source>
        <dbReference type="ARBA" id="ARBA00022679"/>
    </source>
</evidence>
<accession>A0A9W4FHM9</accession>
<evidence type="ECO:0000256" key="5">
    <source>
        <dbReference type="ARBA" id="ARBA00012866"/>
    </source>
</evidence>
<dbReference type="Gene3D" id="3.30.559.10">
    <property type="entry name" value="Chloramphenicol acetyltransferase-like domain"/>
    <property type="match status" value="1"/>
</dbReference>
<dbReference type="InterPro" id="IPR031641">
    <property type="entry name" value="PapA_C"/>
</dbReference>
<sequence length="415" mass="45832">MFGSSPIRHLSPSEEFFAQAENFIGITLTLCGPVDVGAMSEAFETLCHVHPALAGHLERGTDGRHQIMVDDYEHPGMWLEKIDDTSARRLPVQSRALVELRLSHGDERSELTLYTHHALADAHHQFALLEKLFGWYTDIVTGAGIPPVKVEPIPESLEAALSERGIGKLARFGLERYLPAMFAYELPPSRRNAGRVDPQPVLVPSATCRLSRQETQSLLDICGAHRVSLNALVAAAILLAEWTIRDTPHLPIPYMYPVDLRYFLTPPVGATEATNPVGMAMYLAEIHPNTDIMDLARDIVEAFRADLADGVIQQSFLHFGLQYQGNPPGLPDVVMTTDGGELPPVRTPPGLTVEEYDVEVLFASTSAGVDMYSAATYDGRLVITFHSHGPEPDRYVREIHELLAAIPSRYAWVTE</sequence>
<comment type="catalytic activity">
    <reaction evidence="1">
        <text>2 a mycocerosyl-[mycocerosic acid synthase] + a phthiocerol = a dimycocerosyl phthiocerol + 2 holo-[mycocerosic acid synthase].</text>
        <dbReference type="EC" id="2.3.1.282"/>
    </reaction>
</comment>
<evidence type="ECO:0000256" key="6">
    <source>
        <dbReference type="ARBA" id="ARBA00013449"/>
    </source>
</evidence>
<dbReference type="Pfam" id="PF16911">
    <property type="entry name" value="PapA_C"/>
    <property type="match status" value="1"/>
</dbReference>
<evidence type="ECO:0000256" key="1">
    <source>
        <dbReference type="ARBA" id="ARBA00000026"/>
    </source>
</evidence>
<keyword evidence="15" id="KW-1185">Reference proteome</keyword>
<dbReference type="KEGG" id="mgau:MGALJ_49450"/>
<evidence type="ECO:0000256" key="12">
    <source>
        <dbReference type="ARBA" id="ARBA00033407"/>
    </source>
</evidence>
<keyword evidence="9" id="KW-0012">Acyltransferase</keyword>